<dbReference type="Pfam" id="PF13975">
    <property type="entry name" value="gag-asp_proteas"/>
    <property type="match status" value="1"/>
</dbReference>
<name>A0ABW4R937_9RHOB</name>
<dbReference type="InterPro" id="IPR021109">
    <property type="entry name" value="Peptidase_aspartic_dom_sf"/>
</dbReference>
<dbReference type="InterPro" id="IPR011969">
    <property type="entry name" value="Clan_AA_Asp_peptidase_C"/>
</dbReference>
<dbReference type="InterPro" id="IPR034122">
    <property type="entry name" value="Retropepsin-like_bacterial"/>
</dbReference>
<protein>
    <submittedName>
        <fullName evidence="2">TIGR02281 family clan AA aspartic protease</fullName>
    </submittedName>
</protein>
<keyword evidence="1" id="KW-0472">Membrane</keyword>
<dbReference type="RefSeq" id="WP_379143575.1">
    <property type="nucleotide sequence ID" value="NZ_JBHUEN010000043.1"/>
</dbReference>
<organism evidence="2 3">
    <name type="scientific">Paracoccus pacificus</name>
    <dbReference type="NCBI Taxonomy" id="1463598"/>
    <lineage>
        <taxon>Bacteria</taxon>
        <taxon>Pseudomonadati</taxon>
        <taxon>Pseudomonadota</taxon>
        <taxon>Alphaproteobacteria</taxon>
        <taxon>Rhodobacterales</taxon>
        <taxon>Paracoccaceae</taxon>
        <taxon>Paracoccus</taxon>
    </lineage>
</organism>
<dbReference type="SUPFAM" id="SSF50630">
    <property type="entry name" value="Acid proteases"/>
    <property type="match status" value="1"/>
</dbReference>
<proteinExistence type="predicted"/>
<evidence type="ECO:0000313" key="3">
    <source>
        <dbReference type="Proteomes" id="UP001597213"/>
    </source>
</evidence>
<keyword evidence="3" id="KW-1185">Reference proteome</keyword>
<dbReference type="Gene3D" id="2.40.70.10">
    <property type="entry name" value="Acid Proteases"/>
    <property type="match status" value="1"/>
</dbReference>
<feature type="transmembrane region" description="Helical" evidence="1">
    <location>
        <begin position="37"/>
        <end position="54"/>
    </location>
</feature>
<dbReference type="PROSITE" id="PS00141">
    <property type="entry name" value="ASP_PROTEASE"/>
    <property type="match status" value="1"/>
</dbReference>
<evidence type="ECO:0000313" key="2">
    <source>
        <dbReference type="EMBL" id="MFD1882761.1"/>
    </source>
</evidence>
<dbReference type="GO" id="GO:0008233">
    <property type="term" value="F:peptidase activity"/>
    <property type="evidence" value="ECO:0007669"/>
    <property type="project" value="UniProtKB-KW"/>
</dbReference>
<keyword evidence="2" id="KW-0645">Protease</keyword>
<keyword evidence="1" id="KW-1133">Transmembrane helix</keyword>
<comment type="caution">
    <text evidence="2">The sequence shown here is derived from an EMBL/GenBank/DDBJ whole genome shotgun (WGS) entry which is preliminary data.</text>
</comment>
<sequence length="191" mass="20500">MSDLWMNVAYFALLLIAVGGFLVVEMRTRPGQTIRQALAWLLIFLGVIAAAGLWDQISNTVSPRQITLEGGRVEIPQGNDGHYRLTADLNGQPVTFIVDTGASTIVLSHADARRIGIEPDDLAYYGTAMTANGAVPTAQVTIARLTLGDISDTNVPAVVTQGELGQSLLGMSFLSRFVRVSIDNGVMVIER</sequence>
<feature type="transmembrane region" description="Helical" evidence="1">
    <location>
        <begin position="6"/>
        <end position="25"/>
    </location>
</feature>
<dbReference type="EMBL" id="JBHUEN010000043">
    <property type="protein sequence ID" value="MFD1882761.1"/>
    <property type="molecule type" value="Genomic_DNA"/>
</dbReference>
<evidence type="ECO:0000256" key="1">
    <source>
        <dbReference type="SAM" id="Phobius"/>
    </source>
</evidence>
<dbReference type="Proteomes" id="UP001597213">
    <property type="component" value="Unassembled WGS sequence"/>
</dbReference>
<reference evidence="3" key="1">
    <citation type="journal article" date="2019" name="Int. J. Syst. Evol. Microbiol.">
        <title>The Global Catalogue of Microorganisms (GCM) 10K type strain sequencing project: providing services to taxonomists for standard genome sequencing and annotation.</title>
        <authorList>
            <consortium name="The Broad Institute Genomics Platform"/>
            <consortium name="The Broad Institute Genome Sequencing Center for Infectious Disease"/>
            <person name="Wu L."/>
            <person name="Ma J."/>
        </authorList>
    </citation>
    <scope>NUCLEOTIDE SEQUENCE [LARGE SCALE GENOMIC DNA]</scope>
    <source>
        <strain evidence="3">CCUG 56029</strain>
    </source>
</reference>
<dbReference type="CDD" id="cd05483">
    <property type="entry name" value="retropepsin_like_bacteria"/>
    <property type="match status" value="1"/>
</dbReference>
<gene>
    <name evidence="2" type="ORF">ACFSCT_13635</name>
</gene>
<dbReference type="InterPro" id="IPR001969">
    <property type="entry name" value="Aspartic_peptidase_AS"/>
</dbReference>
<dbReference type="GO" id="GO:0006508">
    <property type="term" value="P:proteolysis"/>
    <property type="evidence" value="ECO:0007669"/>
    <property type="project" value="UniProtKB-KW"/>
</dbReference>
<keyword evidence="2" id="KW-0378">Hydrolase</keyword>
<dbReference type="NCBIfam" id="TIGR02281">
    <property type="entry name" value="clan_AA_DTGA"/>
    <property type="match status" value="1"/>
</dbReference>
<accession>A0ABW4R937</accession>
<keyword evidence="1" id="KW-0812">Transmembrane</keyword>